<dbReference type="EMBL" id="LR596615">
    <property type="protein sequence ID" value="VUE36530.1"/>
    <property type="molecule type" value="Genomic_DNA"/>
</dbReference>
<protein>
    <submittedName>
        <fullName evidence="1">Uncharacterized protein</fullName>
    </submittedName>
</protein>
<sequence>MIKITVINKISSSRINYYFKELPRKDEWVSLDGDLYSVHQVIHLPPSELDNTDTGSIEIIVIPE</sequence>
<evidence type="ECO:0000313" key="4">
    <source>
        <dbReference type="Proteomes" id="UP000317227"/>
    </source>
</evidence>
<reference evidence="2 4" key="3">
    <citation type="submission" date="2019-06" db="EMBL/GenBank/DDBJ databases">
        <authorList>
            <person name="Bower L."/>
            <person name="Leinonen R."/>
        </authorList>
    </citation>
    <scope>NUCLEOTIDE SEQUENCE [LARGE SCALE GENOMIC DNA]</scope>
</reference>
<dbReference type="OrthoDB" id="40246at10239"/>
<gene>
    <name evidence="1" type="primary">g484</name>
</gene>
<reference evidence="1" key="1">
    <citation type="submission" date="2017-10" db="EMBL/GenBank/DDBJ databases">
        <authorList>
            <person name="Banno H."/>
            <person name="Chua N.-H."/>
        </authorList>
    </citation>
    <scope>NUCLEOTIDE SEQUENCE [LARGE SCALE GENOMIC DNA]</scope>
</reference>
<keyword evidence="3" id="KW-1185">Reference proteome</keyword>
<accession>A0A2C9CY44</accession>
<organism evidence="1 3">
    <name type="scientific">Yersinia phage fHe-Yen9-04</name>
    <dbReference type="NCBI Taxonomy" id="2052742"/>
    <lineage>
        <taxon>Viruses</taxon>
        <taxon>Duplodnaviria</taxon>
        <taxon>Heunggongvirae</taxon>
        <taxon>Uroviricota</taxon>
        <taxon>Caudoviricetes</taxon>
        <taxon>Eneladusvirus</taxon>
        <taxon>Eneladusvirus Yen904</taxon>
    </lineage>
</organism>
<dbReference type="GeneID" id="40100902"/>
<dbReference type="Proteomes" id="UP000240931">
    <property type="component" value="Segment"/>
</dbReference>
<evidence type="ECO:0000313" key="2">
    <source>
        <dbReference type="EMBL" id="VUE36530.1"/>
    </source>
</evidence>
<dbReference type="RefSeq" id="YP_009624094.1">
    <property type="nucleotide sequence ID" value="NC_042116.1"/>
</dbReference>
<proteinExistence type="predicted"/>
<name>A0A2C9CY44_9CAUD</name>
<evidence type="ECO:0000313" key="1">
    <source>
        <dbReference type="EMBL" id="SOK58761.1"/>
    </source>
</evidence>
<evidence type="ECO:0000313" key="3">
    <source>
        <dbReference type="Proteomes" id="UP000240931"/>
    </source>
</evidence>
<reference evidence="3" key="2">
    <citation type="submission" date="2017-10" db="EMBL/GenBank/DDBJ databases">
        <authorList>
            <person name="Skurnik M."/>
        </authorList>
    </citation>
    <scope>NUCLEOTIDE SEQUENCE [LARGE SCALE GENOMIC DNA]</scope>
</reference>
<dbReference type="Proteomes" id="UP000317227">
    <property type="component" value="Segment"/>
</dbReference>
<dbReference type="EMBL" id="LT960551">
    <property type="protein sequence ID" value="SOK58761.1"/>
    <property type="molecule type" value="Genomic_DNA"/>
</dbReference>
<dbReference type="KEGG" id="vg:40100902"/>